<dbReference type="PANTHER" id="PTHR14218">
    <property type="entry name" value="PROTEASE S8 TRIPEPTIDYL PEPTIDASE I CLN2"/>
    <property type="match status" value="1"/>
</dbReference>
<feature type="transmembrane region" description="Helical" evidence="2">
    <location>
        <begin position="352"/>
        <end position="373"/>
    </location>
</feature>
<dbReference type="SUPFAM" id="SSF52743">
    <property type="entry name" value="Subtilisin-like"/>
    <property type="match status" value="1"/>
</dbReference>
<organism evidence="4 5">
    <name type="scientific">Halopseudomonas salegens</name>
    <dbReference type="NCBI Taxonomy" id="1434072"/>
    <lineage>
        <taxon>Bacteria</taxon>
        <taxon>Pseudomonadati</taxon>
        <taxon>Pseudomonadota</taxon>
        <taxon>Gammaproteobacteria</taxon>
        <taxon>Pseudomonadales</taxon>
        <taxon>Pseudomonadaceae</taxon>
        <taxon>Halopseudomonas</taxon>
    </lineage>
</organism>
<evidence type="ECO:0000313" key="5">
    <source>
        <dbReference type="Proteomes" id="UP000243924"/>
    </source>
</evidence>
<dbReference type="GO" id="GO:0006508">
    <property type="term" value="P:proteolysis"/>
    <property type="evidence" value="ECO:0007669"/>
    <property type="project" value="InterPro"/>
</dbReference>
<dbReference type="OrthoDB" id="6847547at2"/>
<sequence length="453" mass="47865">MAINRKADYALDTFRPLGSKKTMNKLAVSVRRSACLAVLLLASGLYGCKIENGDKEAPAQETPPEEAGYVPADDDFQHAYVLATDDAPVETSSFRQTMSLQSSVSLASSTSSSGWTPQQFQQAYNVPASLNNKPAGYGIKVAVITAYHYSNLQYDLNKFAAQYNLKPINLNIINQAGNITNSNWSLQSNLSVQMINAISPGATVYVIEAKSVNQADMFTAVKTAENLGVNVILMPFGISEFRTEGSKTHLFLNSQIVFVAAAGNNAVVNFPAASADVVAVGGTTPVSGTPLVEAAWVDAGAGMSVYVPMPSYQGISSVQNANTTAFRSVPDLAFNADPSYGARIYSSILGGWYVVGGTSVSSSFFAGAVAIANQARKNREKPMLTSAHTSPNSIHKSLYQLVSTNAVPDGSIVLNDVVDGHAGGSYPTGPGYDIATGLGSLDVEKFAEYMANQ</sequence>
<dbReference type="RefSeq" id="WP_092388279.1">
    <property type="nucleotide sequence ID" value="NZ_LT629787.1"/>
</dbReference>
<dbReference type="Proteomes" id="UP000243924">
    <property type="component" value="Chromosome I"/>
</dbReference>
<protein>
    <submittedName>
        <fullName evidence="4">Physarolisin II. Serine peptidase. MEROPS family S53</fullName>
    </submittedName>
</protein>
<feature type="domain" description="Peptidase S53" evidence="3">
    <location>
        <begin position="114"/>
        <end position="453"/>
    </location>
</feature>
<keyword evidence="5" id="KW-1185">Reference proteome</keyword>
<dbReference type="GO" id="GO:0004252">
    <property type="term" value="F:serine-type endopeptidase activity"/>
    <property type="evidence" value="ECO:0007669"/>
    <property type="project" value="InterPro"/>
</dbReference>
<dbReference type="InterPro" id="IPR050819">
    <property type="entry name" value="Tripeptidyl-peptidase_I"/>
</dbReference>
<keyword evidence="2" id="KW-1133">Transmembrane helix</keyword>
<evidence type="ECO:0000256" key="1">
    <source>
        <dbReference type="PROSITE-ProRule" id="PRU01032"/>
    </source>
</evidence>
<keyword evidence="2" id="KW-0812">Transmembrane</keyword>
<evidence type="ECO:0000256" key="2">
    <source>
        <dbReference type="SAM" id="Phobius"/>
    </source>
</evidence>
<dbReference type="EMBL" id="LT629787">
    <property type="protein sequence ID" value="SDU29662.1"/>
    <property type="molecule type" value="Genomic_DNA"/>
</dbReference>
<dbReference type="PANTHER" id="PTHR14218:SF15">
    <property type="entry name" value="TRIPEPTIDYL-PEPTIDASE 1"/>
    <property type="match status" value="1"/>
</dbReference>
<accession>A0A1H2HCZ5</accession>
<dbReference type="STRING" id="1434072.SAMN05216210_2947"/>
<proteinExistence type="predicted"/>
<dbReference type="GO" id="GO:0008240">
    <property type="term" value="F:tripeptidyl-peptidase activity"/>
    <property type="evidence" value="ECO:0007669"/>
    <property type="project" value="TreeGrafter"/>
</dbReference>
<dbReference type="AlphaFoldDB" id="A0A1H2HCZ5"/>
<dbReference type="InterPro" id="IPR036852">
    <property type="entry name" value="Peptidase_S8/S53_dom_sf"/>
</dbReference>
<evidence type="ECO:0000313" key="4">
    <source>
        <dbReference type="EMBL" id="SDU29662.1"/>
    </source>
</evidence>
<dbReference type="CDD" id="cd04056">
    <property type="entry name" value="Peptidases_S53"/>
    <property type="match status" value="1"/>
</dbReference>
<dbReference type="PROSITE" id="PS51695">
    <property type="entry name" value="SEDOLISIN"/>
    <property type="match status" value="1"/>
</dbReference>
<evidence type="ECO:0000259" key="3">
    <source>
        <dbReference type="PROSITE" id="PS51695"/>
    </source>
</evidence>
<comment type="caution">
    <text evidence="1">Lacks conserved residue(s) required for the propagation of feature annotation.</text>
</comment>
<keyword evidence="2" id="KW-0472">Membrane</keyword>
<name>A0A1H2HCZ5_9GAMM</name>
<dbReference type="InterPro" id="IPR030400">
    <property type="entry name" value="Sedolisin_dom"/>
</dbReference>
<gene>
    <name evidence="4" type="ORF">SAMN05216210_2947</name>
</gene>
<reference evidence="5" key="1">
    <citation type="submission" date="2016-10" db="EMBL/GenBank/DDBJ databases">
        <authorList>
            <person name="Varghese N."/>
            <person name="Submissions S."/>
        </authorList>
    </citation>
    <scope>NUCLEOTIDE SEQUENCE [LARGE SCALE GENOMIC DNA]</scope>
    <source>
        <strain evidence="5">CECT 8338</strain>
    </source>
</reference>
<dbReference type="Gene3D" id="3.40.50.200">
    <property type="entry name" value="Peptidase S8/S53 domain"/>
    <property type="match status" value="1"/>
</dbReference>